<dbReference type="CDD" id="cd02440">
    <property type="entry name" value="AdoMet_MTases"/>
    <property type="match status" value="1"/>
</dbReference>
<dbReference type="InterPro" id="IPR029063">
    <property type="entry name" value="SAM-dependent_MTases_sf"/>
</dbReference>
<evidence type="ECO:0000256" key="6">
    <source>
        <dbReference type="ARBA" id="ARBA00022884"/>
    </source>
</evidence>
<evidence type="ECO:0000313" key="12">
    <source>
        <dbReference type="Proteomes" id="UP000053372"/>
    </source>
</evidence>
<evidence type="ECO:0000256" key="2">
    <source>
        <dbReference type="ARBA" id="ARBA00022552"/>
    </source>
</evidence>
<dbReference type="InterPro" id="IPR023165">
    <property type="entry name" value="rRNA_Ade_diMease-like_C"/>
</dbReference>
<feature type="domain" description="Ribosomal RNA adenine methylase transferase N-terminal" evidence="9">
    <location>
        <begin position="34"/>
        <end position="215"/>
    </location>
</feature>
<dbReference type="EMBL" id="LMTZ01000005">
    <property type="protein sequence ID" value="KST70071.1"/>
    <property type="molecule type" value="Genomic_DNA"/>
</dbReference>
<dbReference type="AlphaFoldDB" id="A0A0V8A0I3"/>
<feature type="binding site" evidence="7 8">
    <location>
        <position position="125"/>
    </location>
    <ligand>
        <name>S-adenosyl-L-methionine</name>
        <dbReference type="ChEBI" id="CHEBI:59789"/>
    </ligand>
</feature>
<dbReference type="NCBIfam" id="TIGR00755">
    <property type="entry name" value="ksgA"/>
    <property type="match status" value="1"/>
</dbReference>
<organism evidence="11 12">
    <name type="scientific">Mastigocoleus testarum BC008</name>
    <dbReference type="NCBI Taxonomy" id="371196"/>
    <lineage>
        <taxon>Bacteria</taxon>
        <taxon>Bacillati</taxon>
        <taxon>Cyanobacteriota</taxon>
        <taxon>Cyanophyceae</taxon>
        <taxon>Nostocales</taxon>
        <taxon>Hapalosiphonaceae</taxon>
        <taxon>Mastigocoleus</taxon>
    </lineage>
</organism>
<dbReference type="InterPro" id="IPR001737">
    <property type="entry name" value="KsgA/Erm"/>
</dbReference>
<evidence type="ECO:0000256" key="4">
    <source>
        <dbReference type="ARBA" id="ARBA00022679"/>
    </source>
</evidence>
<dbReference type="GO" id="GO:0052908">
    <property type="term" value="F:16S rRNA (adenine(1518)-N(6)/adenine(1519)-N(6))-dimethyltransferase activity"/>
    <property type="evidence" value="ECO:0007669"/>
    <property type="project" value="UniProtKB-EC"/>
</dbReference>
<dbReference type="SMART" id="SM00650">
    <property type="entry name" value="rADc"/>
    <property type="match status" value="1"/>
</dbReference>
<evidence type="ECO:0000313" key="11">
    <source>
        <dbReference type="EMBL" id="KST70102.1"/>
    </source>
</evidence>
<comment type="catalytic activity">
    <reaction evidence="7">
        <text>adenosine(1518)/adenosine(1519) in 16S rRNA + 4 S-adenosyl-L-methionine = N(6)-dimethyladenosine(1518)/N(6)-dimethyladenosine(1519) in 16S rRNA + 4 S-adenosyl-L-homocysteine + 4 H(+)</text>
        <dbReference type="Rhea" id="RHEA:19609"/>
        <dbReference type="Rhea" id="RHEA-COMP:10232"/>
        <dbReference type="Rhea" id="RHEA-COMP:10233"/>
        <dbReference type="ChEBI" id="CHEBI:15378"/>
        <dbReference type="ChEBI" id="CHEBI:57856"/>
        <dbReference type="ChEBI" id="CHEBI:59789"/>
        <dbReference type="ChEBI" id="CHEBI:74411"/>
        <dbReference type="ChEBI" id="CHEBI:74493"/>
        <dbReference type="EC" id="2.1.1.182"/>
    </reaction>
</comment>
<dbReference type="PROSITE" id="PS51689">
    <property type="entry name" value="SAM_RNA_A_N6_MT"/>
    <property type="match status" value="1"/>
</dbReference>
<evidence type="ECO:0000256" key="7">
    <source>
        <dbReference type="HAMAP-Rule" id="MF_00607"/>
    </source>
</evidence>
<evidence type="ECO:0000256" key="1">
    <source>
        <dbReference type="ARBA" id="ARBA00022490"/>
    </source>
</evidence>
<feature type="binding site" evidence="7 8">
    <location>
        <position position="100"/>
    </location>
    <ligand>
        <name>S-adenosyl-L-methionine</name>
        <dbReference type="ChEBI" id="CHEBI:59789"/>
    </ligand>
</feature>
<keyword evidence="6 7" id="KW-0694">RNA-binding</keyword>
<dbReference type="HAMAP" id="MF_00607">
    <property type="entry name" value="16SrRNA_methyltr_A"/>
    <property type="match status" value="1"/>
</dbReference>
<feature type="binding site" evidence="7 8">
    <location>
        <position position="54"/>
    </location>
    <ligand>
        <name>S-adenosyl-L-methionine</name>
        <dbReference type="ChEBI" id="CHEBI:59789"/>
    </ligand>
</feature>
<evidence type="ECO:0000256" key="3">
    <source>
        <dbReference type="ARBA" id="ARBA00022603"/>
    </source>
</evidence>
<dbReference type="PANTHER" id="PTHR11727:SF7">
    <property type="entry name" value="DIMETHYLADENOSINE TRANSFERASE-RELATED"/>
    <property type="match status" value="1"/>
</dbReference>
<keyword evidence="4 7" id="KW-0808">Transferase</keyword>
<dbReference type="GO" id="GO:0003723">
    <property type="term" value="F:RNA binding"/>
    <property type="evidence" value="ECO:0007669"/>
    <property type="project" value="UniProtKB-UniRule"/>
</dbReference>
<comment type="function">
    <text evidence="7">Specifically dimethylates two adjacent adenosines (A1518 and A1519) in the loop of a conserved hairpin near the 3'-end of 16S rRNA in the 30S particle. May play a critical role in biogenesis of 30S subunits.</text>
</comment>
<dbReference type="InterPro" id="IPR020598">
    <property type="entry name" value="rRNA_Ade_methylase_Trfase_N"/>
</dbReference>
<feature type="binding site" evidence="7 8">
    <location>
        <position position="27"/>
    </location>
    <ligand>
        <name>S-adenosyl-L-methionine</name>
        <dbReference type="ChEBI" id="CHEBI:59789"/>
    </ligand>
</feature>
<comment type="subcellular location">
    <subcellularLocation>
        <location evidence="7">Cytoplasm</location>
    </subcellularLocation>
</comment>
<keyword evidence="3 7" id="KW-0489">Methyltransferase</keyword>
<dbReference type="SUPFAM" id="SSF53335">
    <property type="entry name" value="S-adenosyl-L-methionine-dependent methyltransferases"/>
    <property type="match status" value="1"/>
</dbReference>
<evidence type="ECO:0000259" key="9">
    <source>
        <dbReference type="SMART" id="SM00650"/>
    </source>
</evidence>
<keyword evidence="1 7" id="KW-0963">Cytoplasm</keyword>
<feature type="binding site" evidence="7 8">
    <location>
        <position position="75"/>
    </location>
    <ligand>
        <name>S-adenosyl-L-methionine</name>
        <dbReference type="ChEBI" id="CHEBI:59789"/>
    </ligand>
</feature>
<dbReference type="PROSITE" id="PS01131">
    <property type="entry name" value="RRNA_A_DIMETH"/>
    <property type="match status" value="1"/>
</dbReference>
<dbReference type="GO" id="GO:0005829">
    <property type="term" value="C:cytosol"/>
    <property type="evidence" value="ECO:0007669"/>
    <property type="project" value="TreeGrafter"/>
</dbReference>
<keyword evidence="2 7" id="KW-0698">rRNA processing</keyword>
<dbReference type="InterPro" id="IPR020596">
    <property type="entry name" value="rRNA_Ade_Mease_Trfase_CS"/>
</dbReference>
<accession>A0A0V8A0I3</accession>
<dbReference type="FunFam" id="1.10.8.100:FF:000001">
    <property type="entry name" value="Ribosomal RNA small subunit methyltransferase A"/>
    <property type="match status" value="1"/>
</dbReference>
<name>A0A0V8A0I3_9CYAN</name>
<dbReference type="RefSeq" id="WP_058183012.1">
    <property type="nucleotide sequence ID" value="NZ_LMTZ01000004.1"/>
</dbReference>
<evidence type="ECO:0000313" key="10">
    <source>
        <dbReference type="EMBL" id="KST70071.1"/>
    </source>
</evidence>
<dbReference type="EMBL" id="LMTZ01000004">
    <property type="protein sequence ID" value="KST70102.1"/>
    <property type="molecule type" value="Genomic_DNA"/>
</dbReference>
<dbReference type="Gene3D" id="3.40.50.150">
    <property type="entry name" value="Vaccinia Virus protein VP39"/>
    <property type="match status" value="1"/>
</dbReference>
<reference evidence="11 12" key="1">
    <citation type="journal article" date="2015" name="Genome Announc.">
        <title>Draft Genome of the Euendolithic (true boring) Cyanobacterium Mastigocoleus testarum strain BC008.</title>
        <authorList>
            <person name="Guida B.S."/>
            <person name="Garcia-Pichel F."/>
        </authorList>
    </citation>
    <scope>NUCLEOTIDE SEQUENCE [LARGE SCALE GENOMIC DNA]</scope>
    <source>
        <strain evidence="11 12">BC008</strain>
    </source>
</reference>
<dbReference type="Pfam" id="PF00398">
    <property type="entry name" value="RrnaAD"/>
    <property type="match status" value="1"/>
</dbReference>
<dbReference type="FunFam" id="3.40.50.150:FF:000023">
    <property type="entry name" value="Ribosomal RNA small subunit methyltransferase A"/>
    <property type="match status" value="1"/>
</dbReference>
<evidence type="ECO:0000256" key="8">
    <source>
        <dbReference type="PROSITE-ProRule" id="PRU01026"/>
    </source>
</evidence>
<dbReference type="Proteomes" id="UP000053372">
    <property type="component" value="Unassembled WGS sequence"/>
</dbReference>
<dbReference type="OrthoDB" id="9814755at2"/>
<comment type="similarity">
    <text evidence="7">Belongs to the class I-like SAM-binding methyltransferase superfamily. rRNA adenine N(6)-methyltransferase family. RsmA subfamily.</text>
</comment>
<dbReference type="PANTHER" id="PTHR11727">
    <property type="entry name" value="DIMETHYLADENOSINE TRANSFERASE"/>
    <property type="match status" value="1"/>
</dbReference>
<dbReference type="Gene3D" id="1.10.8.100">
    <property type="entry name" value="Ribosomal RNA adenine dimethylase-like, domain 2"/>
    <property type="match status" value="1"/>
</dbReference>
<dbReference type="EC" id="2.1.1.182" evidence="7"/>
<evidence type="ECO:0000256" key="5">
    <source>
        <dbReference type="ARBA" id="ARBA00022691"/>
    </source>
</evidence>
<proteinExistence type="inferred from homology"/>
<comment type="caution">
    <text evidence="11">The sequence shown here is derived from an EMBL/GenBank/DDBJ whole genome shotgun (WGS) entry which is preliminary data.</text>
</comment>
<protein>
    <recommendedName>
        <fullName evidence="7">Ribosomal RNA small subunit methyltransferase A</fullName>
        <ecNumber evidence="7">2.1.1.182</ecNumber>
    </recommendedName>
    <alternativeName>
        <fullName evidence="7">16S rRNA (adenine(1518)-N(6)/adenine(1519)-N(6))-dimethyltransferase</fullName>
    </alternativeName>
    <alternativeName>
        <fullName evidence="7">16S rRNA dimethyladenosine transferase</fullName>
    </alternativeName>
    <alternativeName>
        <fullName evidence="7">16S rRNA dimethylase</fullName>
    </alternativeName>
    <alternativeName>
        <fullName evidence="7">S-adenosylmethionine-6-N', N'-adenosyl(rRNA) dimethyltransferase</fullName>
    </alternativeName>
</protein>
<keyword evidence="12" id="KW-1185">Reference proteome</keyword>
<dbReference type="InterPro" id="IPR011530">
    <property type="entry name" value="rRNA_adenine_dimethylase"/>
</dbReference>
<sequence>MDKNQTVKKSKNRLSQEAKPRKVFAQHWLQDDRVLGKIIGAAQLEPEDRILEIGPGTGILTKRLLPLVKSLIAVEVDRDLCKKLVKSLRDKKNFLLLQGDFLTLDLDANLVSFAAFKNPNKVVANIPYNITGPIIEKLLGKISQPNSNPYDSIVLLIQKEVAQRLVAKPGTKAFGALSVRVQYLAEGEIICNVPAKAFYPPPKVESAVVRLTPRAIDIPANNPRYLETLVKLGFSSKRKMLRNNLQSIIERDNFTELLEELDINPQVRGEDLSVAQWVNLANRLGVGD</sequence>
<gene>
    <name evidence="7" type="primary">rsmA</name>
    <name evidence="7" type="synonym">ksgA</name>
    <name evidence="10" type="ORF">BC008_06425</name>
    <name evidence="11" type="ORF">BC008_06595</name>
</gene>
<feature type="binding site" evidence="7 8">
    <location>
        <position position="29"/>
    </location>
    <ligand>
        <name>S-adenosyl-L-methionine</name>
        <dbReference type="ChEBI" id="CHEBI:59789"/>
    </ligand>
</feature>
<keyword evidence="5 7" id="KW-0949">S-adenosyl-L-methionine</keyword>